<keyword evidence="3 6" id="KW-0812">Transmembrane</keyword>
<feature type="transmembrane region" description="Helical" evidence="6">
    <location>
        <begin position="440"/>
        <end position="462"/>
    </location>
</feature>
<dbReference type="GeneID" id="19197949"/>
<evidence type="ECO:0000256" key="1">
    <source>
        <dbReference type="ARBA" id="ARBA00004141"/>
    </source>
</evidence>
<proteinExistence type="predicted"/>
<dbReference type="OrthoDB" id="2417308at2759"/>
<evidence type="ECO:0008006" key="9">
    <source>
        <dbReference type="Google" id="ProtNLM"/>
    </source>
</evidence>
<evidence type="ECO:0000313" key="7">
    <source>
        <dbReference type="EMBL" id="EXJ53490.1"/>
    </source>
</evidence>
<dbReference type="EMBL" id="AMGX01000045">
    <property type="protein sequence ID" value="EXJ53490.1"/>
    <property type="molecule type" value="Genomic_DNA"/>
</dbReference>
<evidence type="ECO:0000256" key="6">
    <source>
        <dbReference type="SAM" id="Phobius"/>
    </source>
</evidence>
<feature type="transmembrane region" description="Helical" evidence="6">
    <location>
        <begin position="266"/>
        <end position="285"/>
    </location>
</feature>
<keyword evidence="5 6" id="KW-0472">Membrane</keyword>
<evidence type="ECO:0000313" key="8">
    <source>
        <dbReference type="Proteomes" id="UP000019471"/>
    </source>
</evidence>
<dbReference type="GO" id="GO:0016020">
    <property type="term" value="C:membrane"/>
    <property type="evidence" value="ECO:0007669"/>
    <property type="project" value="UniProtKB-SubCell"/>
</dbReference>
<evidence type="ECO:0000256" key="5">
    <source>
        <dbReference type="ARBA" id="ARBA00023136"/>
    </source>
</evidence>
<organism evidence="7 8">
    <name type="scientific">Cladophialophora psammophila CBS 110553</name>
    <dbReference type="NCBI Taxonomy" id="1182543"/>
    <lineage>
        <taxon>Eukaryota</taxon>
        <taxon>Fungi</taxon>
        <taxon>Dikarya</taxon>
        <taxon>Ascomycota</taxon>
        <taxon>Pezizomycotina</taxon>
        <taxon>Eurotiomycetes</taxon>
        <taxon>Chaetothyriomycetidae</taxon>
        <taxon>Chaetothyriales</taxon>
        <taxon>Herpotrichiellaceae</taxon>
        <taxon>Cladophialophora</taxon>
    </lineage>
</organism>
<keyword evidence="8" id="KW-1185">Reference proteome</keyword>
<feature type="transmembrane region" description="Helical" evidence="6">
    <location>
        <begin position="182"/>
        <end position="204"/>
    </location>
</feature>
<name>W9VKE0_9EURO</name>
<dbReference type="Proteomes" id="UP000019471">
    <property type="component" value="Unassembled WGS sequence"/>
</dbReference>
<comment type="subcellular location">
    <subcellularLocation>
        <location evidence="1">Membrane</location>
        <topology evidence="1">Multi-pass membrane protein</topology>
    </subcellularLocation>
</comment>
<dbReference type="RefSeq" id="XP_007752022.1">
    <property type="nucleotide sequence ID" value="XM_007753832.1"/>
</dbReference>
<gene>
    <name evidence="7" type="ORF">A1O5_13266</name>
</gene>
<dbReference type="eggNOG" id="KOG1289">
    <property type="taxonomic scope" value="Eukaryota"/>
</dbReference>
<dbReference type="InterPro" id="IPR002293">
    <property type="entry name" value="AA/rel_permease1"/>
</dbReference>
<dbReference type="Pfam" id="PF13520">
    <property type="entry name" value="AA_permease_2"/>
    <property type="match status" value="1"/>
</dbReference>
<keyword evidence="2" id="KW-0813">Transport</keyword>
<dbReference type="STRING" id="1182543.W9VKE0"/>
<accession>W9VKE0</accession>
<feature type="transmembrane region" description="Helical" evidence="6">
    <location>
        <begin position="155"/>
        <end position="175"/>
    </location>
</feature>
<evidence type="ECO:0000256" key="3">
    <source>
        <dbReference type="ARBA" id="ARBA00022692"/>
    </source>
</evidence>
<dbReference type="PANTHER" id="PTHR45649:SF16">
    <property type="entry name" value="7-KETO 8-AMINOPELARGONIC ACID TRANSPORTER"/>
    <property type="match status" value="1"/>
</dbReference>
<dbReference type="GO" id="GO:0022857">
    <property type="term" value="F:transmembrane transporter activity"/>
    <property type="evidence" value="ECO:0007669"/>
    <property type="project" value="InterPro"/>
</dbReference>
<dbReference type="PANTHER" id="PTHR45649">
    <property type="entry name" value="AMINO-ACID PERMEASE BAT1"/>
    <property type="match status" value="1"/>
</dbReference>
<dbReference type="Gene3D" id="1.20.1740.10">
    <property type="entry name" value="Amino acid/polyamine transporter I"/>
    <property type="match status" value="1"/>
</dbReference>
<evidence type="ECO:0000256" key="4">
    <source>
        <dbReference type="ARBA" id="ARBA00022989"/>
    </source>
</evidence>
<feature type="transmembrane region" description="Helical" evidence="6">
    <location>
        <begin position="368"/>
        <end position="386"/>
    </location>
</feature>
<keyword evidence="4 6" id="KW-1133">Transmembrane helix</keyword>
<feature type="transmembrane region" description="Helical" evidence="6">
    <location>
        <begin position="64"/>
        <end position="84"/>
    </location>
</feature>
<dbReference type="AlphaFoldDB" id="W9VKE0"/>
<sequence length="465" mass="50331">MEDQISQKQTHHSETQVSEGIGEVAPKVHFKLWSALGYQYCAQVTPLVVGTYLSLTIGLGGSAGYFWCFVFVGIFQLIFCLAAAEMASGIPHSSGPAHWVIVLGPPKWSHVIGYILGWVTNCGWMCVCAASSLYLAQLTMALIVASYPDFDLQPWHTYLVYIGYSLLELFLNLPIMFKVLNLLLSTNIVLINLTSVFLLIVLLAKAGPKQSAYEVFVHFVNESGWSSDGVVFFLGVLPGLVALGAFDNASHLTDEVSNPSKQIPQVLLGSTVMGFLTGVPMIMVYEFCNVDPESLLEPVGGQPIVQLILNATNSLPLTIVGTVAIMFCFFIAGCSYWISWSRLYWSFSREGALPFGKYMSKLSGDQSLPINALFLVTSVTIALGSIQLGSAIAMNALLGGAALCTVSAFAACFAFVTAARRHTIPIDGSTSDALAHRVALFLYCGSFLFWSGFLCHCISQSLQKA</sequence>
<protein>
    <recommendedName>
        <fullName evidence="9">Amino acid permease/ SLC12A domain-containing protein</fullName>
    </recommendedName>
</protein>
<dbReference type="PIRSF" id="PIRSF006060">
    <property type="entry name" value="AA_transporter"/>
    <property type="match status" value="1"/>
</dbReference>
<comment type="caution">
    <text evidence="7">The sequence shown here is derived from an EMBL/GenBank/DDBJ whole genome shotgun (WGS) entry which is preliminary data.</text>
</comment>
<evidence type="ECO:0000256" key="2">
    <source>
        <dbReference type="ARBA" id="ARBA00022448"/>
    </source>
</evidence>
<reference evidence="7 8" key="1">
    <citation type="submission" date="2013-03" db="EMBL/GenBank/DDBJ databases">
        <title>The Genome Sequence of Cladophialophora psammophila CBS 110553.</title>
        <authorList>
            <consortium name="The Broad Institute Genomics Platform"/>
            <person name="Cuomo C."/>
            <person name="de Hoog S."/>
            <person name="Gorbushina A."/>
            <person name="Walker B."/>
            <person name="Young S.K."/>
            <person name="Zeng Q."/>
            <person name="Gargeya S."/>
            <person name="Fitzgerald M."/>
            <person name="Haas B."/>
            <person name="Abouelleil A."/>
            <person name="Allen A.W."/>
            <person name="Alvarado L."/>
            <person name="Arachchi H.M."/>
            <person name="Berlin A.M."/>
            <person name="Chapman S.B."/>
            <person name="Gainer-Dewar J."/>
            <person name="Goldberg J."/>
            <person name="Griggs A."/>
            <person name="Gujja S."/>
            <person name="Hansen M."/>
            <person name="Howarth C."/>
            <person name="Imamovic A."/>
            <person name="Ireland A."/>
            <person name="Larimer J."/>
            <person name="McCowan C."/>
            <person name="Murphy C."/>
            <person name="Pearson M."/>
            <person name="Poon T.W."/>
            <person name="Priest M."/>
            <person name="Roberts A."/>
            <person name="Saif S."/>
            <person name="Shea T."/>
            <person name="Sisk P."/>
            <person name="Sykes S."/>
            <person name="Wortman J."/>
            <person name="Nusbaum C."/>
            <person name="Birren B."/>
        </authorList>
    </citation>
    <scope>NUCLEOTIDE SEQUENCE [LARGE SCALE GENOMIC DNA]</scope>
    <source>
        <strain evidence="7 8">CBS 110553</strain>
    </source>
</reference>
<dbReference type="HOGENOM" id="CLU_004495_2_3_1"/>
<feature type="transmembrane region" description="Helical" evidence="6">
    <location>
        <begin position="317"/>
        <end position="339"/>
    </location>
</feature>
<feature type="transmembrane region" description="Helical" evidence="6">
    <location>
        <begin position="224"/>
        <end position="246"/>
    </location>
</feature>
<feature type="transmembrane region" description="Helical" evidence="6">
    <location>
        <begin position="392"/>
        <end position="419"/>
    </location>
</feature>